<gene>
    <name evidence="3" type="ORF">C7H09_16590</name>
</gene>
<comment type="caution">
    <text evidence="3">The sequence shown here is derived from an EMBL/GenBank/DDBJ whole genome shotgun (WGS) entry which is preliminary data.</text>
</comment>
<keyword evidence="3" id="KW-0378">Hydrolase</keyword>
<dbReference type="EMBL" id="PXNP01000104">
    <property type="protein sequence ID" value="PSF05216.1"/>
    <property type="molecule type" value="Genomic_DNA"/>
</dbReference>
<feature type="region of interest" description="Disordered" evidence="1">
    <location>
        <begin position="305"/>
        <end position="332"/>
    </location>
</feature>
<keyword evidence="4" id="KW-1185">Reference proteome</keyword>
<organism evidence="3 4">
    <name type="scientific">Marinobacter fuscus</name>
    <dbReference type="NCBI Taxonomy" id="2109942"/>
    <lineage>
        <taxon>Bacteria</taxon>
        <taxon>Pseudomonadati</taxon>
        <taxon>Pseudomonadota</taxon>
        <taxon>Gammaproteobacteria</taxon>
        <taxon>Pseudomonadales</taxon>
        <taxon>Marinobacteraceae</taxon>
        <taxon>Marinobacter</taxon>
    </lineage>
</organism>
<dbReference type="Gene3D" id="3.40.50.1820">
    <property type="entry name" value="alpha/beta hydrolase"/>
    <property type="match status" value="1"/>
</dbReference>
<dbReference type="AlphaFoldDB" id="A0A2T1K4X7"/>
<evidence type="ECO:0000313" key="3">
    <source>
        <dbReference type="EMBL" id="PSF05216.1"/>
    </source>
</evidence>
<feature type="domain" description="Serine aminopeptidase S33" evidence="2">
    <location>
        <begin position="26"/>
        <end position="285"/>
    </location>
</feature>
<dbReference type="Proteomes" id="UP000239866">
    <property type="component" value="Unassembled WGS sequence"/>
</dbReference>
<dbReference type="InterPro" id="IPR022742">
    <property type="entry name" value="Hydrolase_4"/>
</dbReference>
<dbReference type="RefSeq" id="WP_106764798.1">
    <property type="nucleotide sequence ID" value="NZ_PXNP01000104.1"/>
</dbReference>
<evidence type="ECO:0000259" key="2">
    <source>
        <dbReference type="Pfam" id="PF12146"/>
    </source>
</evidence>
<evidence type="ECO:0000313" key="4">
    <source>
        <dbReference type="Proteomes" id="UP000239866"/>
    </source>
</evidence>
<accession>A0A2T1K4X7</accession>
<protein>
    <submittedName>
        <fullName evidence="3">Alpha/beta hydrolase</fullName>
    </submittedName>
</protein>
<sequence>MTEQPLTLTAPDGHTINGRQYLPDVPSGTLVISHGMAEHGDRYRELARWLMARQILVITFHHRGHGPDCPEQRQGHYADADGWSKVVGDLQQVIEATRTTYPELPVNLLGHSMGSFIAQSCAQQDSHHIDNLILSATNRINRGQLGIFRLVVQLLAALLGHRRHSRLPGRLTFGQFNRAFRPNRTTGDWLSRDPDQVDHYQSDPACGFDCTLGLWRDFIGGMLSIRPDRWRRDLPVHLFSGTEDAVGEMGKGVRKHFQTIRESGVEQVTLRLFAGGRHEMLNETNRLEVWQYLLSLCHTRTATEAMSNHAHDQQQTLPFATEANPPAPAQSR</sequence>
<name>A0A2T1K4X7_9GAMM</name>
<dbReference type="InterPro" id="IPR051044">
    <property type="entry name" value="MAG_DAG_Lipase"/>
</dbReference>
<dbReference type="InterPro" id="IPR029058">
    <property type="entry name" value="AB_hydrolase_fold"/>
</dbReference>
<dbReference type="GO" id="GO:0016787">
    <property type="term" value="F:hydrolase activity"/>
    <property type="evidence" value="ECO:0007669"/>
    <property type="project" value="UniProtKB-KW"/>
</dbReference>
<proteinExistence type="predicted"/>
<dbReference type="PANTHER" id="PTHR11614">
    <property type="entry name" value="PHOSPHOLIPASE-RELATED"/>
    <property type="match status" value="1"/>
</dbReference>
<reference evidence="3 4" key="1">
    <citation type="submission" date="2018-03" db="EMBL/GenBank/DDBJ databases">
        <title>Marinobacter brunus sp. nov., a marine bacterium of Gamma-proteobacteria isolated from the surface seawater of the South China Sea.</title>
        <authorList>
            <person name="Cheng H."/>
            <person name="Wu Y.-H."/>
            <person name="Xamxidin M."/>
            <person name="Xu X.-W."/>
        </authorList>
    </citation>
    <scope>NUCLEOTIDE SEQUENCE [LARGE SCALE GENOMIC DNA]</scope>
    <source>
        <strain evidence="3 4">NH169-3</strain>
    </source>
</reference>
<dbReference type="SUPFAM" id="SSF53474">
    <property type="entry name" value="alpha/beta-Hydrolases"/>
    <property type="match status" value="1"/>
</dbReference>
<dbReference type="OrthoDB" id="9806902at2"/>
<dbReference type="Pfam" id="PF12146">
    <property type="entry name" value="Hydrolase_4"/>
    <property type="match status" value="1"/>
</dbReference>
<evidence type="ECO:0000256" key="1">
    <source>
        <dbReference type="SAM" id="MobiDB-lite"/>
    </source>
</evidence>